<dbReference type="GO" id="GO:0007267">
    <property type="term" value="P:cell-cell signaling"/>
    <property type="evidence" value="ECO:0007669"/>
    <property type="project" value="TreeGrafter"/>
</dbReference>
<evidence type="ECO:0000313" key="8">
    <source>
        <dbReference type="EMBL" id="KAG7518049.1"/>
    </source>
</evidence>
<dbReference type="AlphaFoldDB" id="A0AAV6SKM7"/>
<name>A0AAV6SKM7_SOLSE</name>
<organism evidence="8 9">
    <name type="scientific">Solea senegalensis</name>
    <name type="common">Senegalese sole</name>
    <dbReference type="NCBI Taxonomy" id="28829"/>
    <lineage>
        <taxon>Eukaryota</taxon>
        <taxon>Metazoa</taxon>
        <taxon>Chordata</taxon>
        <taxon>Craniata</taxon>
        <taxon>Vertebrata</taxon>
        <taxon>Euteleostomi</taxon>
        <taxon>Actinopterygii</taxon>
        <taxon>Neopterygii</taxon>
        <taxon>Teleostei</taxon>
        <taxon>Neoteleostei</taxon>
        <taxon>Acanthomorphata</taxon>
        <taxon>Carangaria</taxon>
        <taxon>Pleuronectiformes</taxon>
        <taxon>Pleuronectoidei</taxon>
        <taxon>Soleidae</taxon>
        <taxon>Solea</taxon>
    </lineage>
</organism>
<evidence type="ECO:0000256" key="7">
    <source>
        <dbReference type="SAM" id="SignalP"/>
    </source>
</evidence>
<feature type="chain" id="PRO_5043764687" description="Fibroblast growth factor binding protein 2a" evidence="7">
    <location>
        <begin position="24"/>
        <end position="173"/>
    </location>
</feature>
<accession>A0AAV6SKM7</accession>
<keyword evidence="9" id="KW-1185">Reference proteome</keyword>
<dbReference type="Pfam" id="PF06473">
    <property type="entry name" value="FGF-BP1"/>
    <property type="match status" value="1"/>
</dbReference>
<dbReference type="GO" id="GO:0019838">
    <property type="term" value="F:growth factor binding"/>
    <property type="evidence" value="ECO:0007669"/>
    <property type="project" value="UniProtKB-KW"/>
</dbReference>
<dbReference type="InterPro" id="IPR010510">
    <property type="entry name" value="FGF1-bd"/>
</dbReference>
<comment type="similarity">
    <text evidence="2">Belongs to the fibroblast growth factor-binding protein family.</text>
</comment>
<evidence type="ECO:0000256" key="5">
    <source>
        <dbReference type="ARBA" id="ARBA00023157"/>
    </source>
</evidence>
<feature type="signal peptide" evidence="7">
    <location>
        <begin position="1"/>
        <end position="23"/>
    </location>
</feature>
<evidence type="ECO:0000313" key="9">
    <source>
        <dbReference type="Proteomes" id="UP000693946"/>
    </source>
</evidence>
<proteinExistence type="inferred from homology"/>
<sequence length="173" mass="20038">MWTQASAPLLLLLLACCVCTAEAQSDGSRRQSIWDDPIKSKTKANDLCTMIITGQGEHTRLRLSCQSTKQSYWCEYVSGASYNKNHYFVQMMWGLRKLHDACQAPRHIKPHMCRKATDDSQMVFFRGHFKLSGVRRTKLKFYSDLFRFFDLLILWLSSPTSPSSWSWRAFPIS</sequence>
<keyword evidence="5" id="KW-1015">Disulfide bond</keyword>
<evidence type="ECO:0000256" key="6">
    <source>
        <dbReference type="ARBA" id="ARBA00023183"/>
    </source>
</evidence>
<dbReference type="PANTHER" id="PTHR15258">
    <property type="entry name" value="FGF BINDING PROTEIN-RELATED"/>
    <property type="match status" value="1"/>
</dbReference>
<evidence type="ECO:0000256" key="3">
    <source>
        <dbReference type="ARBA" id="ARBA00022525"/>
    </source>
</evidence>
<dbReference type="GO" id="GO:0005576">
    <property type="term" value="C:extracellular region"/>
    <property type="evidence" value="ECO:0007669"/>
    <property type="project" value="UniProtKB-SubCell"/>
</dbReference>
<gene>
    <name evidence="8" type="ORF">JOB18_023270</name>
</gene>
<keyword evidence="3" id="KW-0964">Secreted</keyword>
<evidence type="ECO:0000256" key="4">
    <source>
        <dbReference type="ARBA" id="ARBA00022729"/>
    </source>
</evidence>
<comment type="subcellular location">
    <subcellularLocation>
        <location evidence="1">Secreted</location>
    </subcellularLocation>
</comment>
<evidence type="ECO:0000256" key="1">
    <source>
        <dbReference type="ARBA" id="ARBA00004613"/>
    </source>
</evidence>
<dbReference type="EMBL" id="JAGKHQ010000004">
    <property type="protein sequence ID" value="KAG7518049.1"/>
    <property type="molecule type" value="Genomic_DNA"/>
</dbReference>
<comment type="caution">
    <text evidence="8">The sequence shown here is derived from an EMBL/GenBank/DDBJ whole genome shotgun (WGS) entry which is preliminary data.</text>
</comment>
<evidence type="ECO:0008006" key="10">
    <source>
        <dbReference type="Google" id="ProtNLM"/>
    </source>
</evidence>
<keyword evidence="6" id="KW-0340">Growth factor binding</keyword>
<keyword evidence="4 7" id="KW-0732">Signal</keyword>
<reference evidence="8 9" key="1">
    <citation type="journal article" date="2021" name="Sci. Rep.">
        <title>Chromosome anchoring in Senegalese sole (Solea senegalensis) reveals sex-associated markers and genome rearrangements in flatfish.</title>
        <authorList>
            <person name="Guerrero-Cozar I."/>
            <person name="Gomez-Garrido J."/>
            <person name="Berbel C."/>
            <person name="Martinez-Blanch J.F."/>
            <person name="Alioto T."/>
            <person name="Claros M.G."/>
            <person name="Gagnaire P.A."/>
            <person name="Manchado M."/>
        </authorList>
    </citation>
    <scope>NUCLEOTIDE SEQUENCE [LARGE SCALE GENOMIC DNA]</scope>
    <source>
        <strain evidence="8">Sse05_10M</strain>
    </source>
</reference>
<evidence type="ECO:0000256" key="2">
    <source>
        <dbReference type="ARBA" id="ARBA00008326"/>
    </source>
</evidence>
<dbReference type="PANTHER" id="PTHR15258:SF1">
    <property type="entry name" value="FIBROBLAST GROWTH FACTOR-BINDING PROTEIN 2"/>
    <property type="match status" value="1"/>
</dbReference>
<protein>
    <recommendedName>
        <fullName evidence="10">Fibroblast growth factor binding protein 2a</fullName>
    </recommendedName>
</protein>
<dbReference type="Proteomes" id="UP000693946">
    <property type="component" value="Linkage Group LG12"/>
</dbReference>